<dbReference type="InterPro" id="IPR042566">
    <property type="entry name" value="L1_C"/>
</dbReference>
<dbReference type="AlphaFoldDB" id="A0A9Q1FRN3"/>
<dbReference type="EMBL" id="JAINUF010000004">
    <property type="protein sequence ID" value="KAJ8364960.1"/>
    <property type="molecule type" value="Genomic_DNA"/>
</dbReference>
<evidence type="ECO:0000256" key="1">
    <source>
        <dbReference type="SAM" id="MobiDB-lite"/>
    </source>
</evidence>
<feature type="region of interest" description="Disordered" evidence="1">
    <location>
        <begin position="111"/>
        <end position="141"/>
    </location>
</feature>
<evidence type="ECO:0000313" key="2">
    <source>
        <dbReference type="EMBL" id="KAJ8364960.1"/>
    </source>
</evidence>
<keyword evidence="3" id="KW-1185">Reference proteome</keyword>
<gene>
    <name evidence="2" type="ORF">SKAU_G00137910</name>
</gene>
<dbReference type="Gene3D" id="3.30.250.20">
    <property type="entry name" value="L1 transposable element, C-terminal domain"/>
    <property type="match status" value="1"/>
</dbReference>
<accession>A0A9Q1FRN3</accession>
<comment type="caution">
    <text evidence="2">The sequence shown here is derived from an EMBL/GenBank/DDBJ whole genome shotgun (WGS) entry which is preliminary data.</text>
</comment>
<sequence length="163" mass="18809">MRAIQNEIRALSQILKVIQSERTGAAHSVEKQRSLLSRKRIFFDQDYPPETLKKRKAYTEGGILKELKAKGIRFQTPYPAKLRVFFESSTQIYECAAEAAKDLKKKGFSLGNVKGPDSTQPKQRRLATWEKAGADRRRQPVDQEWIRERLRSFRRAPPGQSGY</sequence>
<organism evidence="2 3">
    <name type="scientific">Synaphobranchus kaupii</name>
    <name type="common">Kaup's arrowtooth eel</name>
    <dbReference type="NCBI Taxonomy" id="118154"/>
    <lineage>
        <taxon>Eukaryota</taxon>
        <taxon>Metazoa</taxon>
        <taxon>Chordata</taxon>
        <taxon>Craniata</taxon>
        <taxon>Vertebrata</taxon>
        <taxon>Euteleostomi</taxon>
        <taxon>Actinopterygii</taxon>
        <taxon>Neopterygii</taxon>
        <taxon>Teleostei</taxon>
        <taxon>Anguilliformes</taxon>
        <taxon>Synaphobranchidae</taxon>
        <taxon>Synaphobranchus</taxon>
    </lineage>
</organism>
<dbReference type="OrthoDB" id="8862550at2759"/>
<name>A0A9Q1FRN3_SYNKA</name>
<feature type="compositionally biased region" description="Basic and acidic residues" evidence="1">
    <location>
        <begin position="132"/>
        <end position="141"/>
    </location>
</feature>
<protein>
    <submittedName>
        <fullName evidence="2">Uncharacterized protein</fullName>
    </submittedName>
</protein>
<reference evidence="2" key="1">
    <citation type="journal article" date="2023" name="Science">
        <title>Genome structures resolve the early diversification of teleost fishes.</title>
        <authorList>
            <person name="Parey E."/>
            <person name="Louis A."/>
            <person name="Montfort J."/>
            <person name="Bouchez O."/>
            <person name="Roques C."/>
            <person name="Iampietro C."/>
            <person name="Lluch J."/>
            <person name="Castinel A."/>
            <person name="Donnadieu C."/>
            <person name="Desvignes T."/>
            <person name="Floi Bucao C."/>
            <person name="Jouanno E."/>
            <person name="Wen M."/>
            <person name="Mejri S."/>
            <person name="Dirks R."/>
            <person name="Jansen H."/>
            <person name="Henkel C."/>
            <person name="Chen W.J."/>
            <person name="Zahm M."/>
            <person name="Cabau C."/>
            <person name="Klopp C."/>
            <person name="Thompson A.W."/>
            <person name="Robinson-Rechavi M."/>
            <person name="Braasch I."/>
            <person name="Lecointre G."/>
            <person name="Bobe J."/>
            <person name="Postlethwait J.H."/>
            <person name="Berthelot C."/>
            <person name="Roest Crollius H."/>
            <person name="Guiguen Y."/>
        </authorList>
    </citation>
    <scope>NUCLEOTIDE SEQUENCE</scope>
    <source>
        <strain evidence="2">WJC10195</strain>
    </source>
</reference>
<proteinExistence type="predicted"/>
<evidence type="ECO:0000313" key="3">
    <source>
        <dbReference type="Proteomes" id="UP001152622"/>
    </source>
</evidence>
<dbReference type="Proteomes" id="UP001152622">
    <property type="component" value="Chromosome 4"/>
</dbReference>